<dbReference type="PANTHER" id="PTHR43880">
    <property type="entry name" value="ALCOHOL DEHYDROGENASE"/>
    <property type="match status" value="1"/>
</dbReference>
<dbReference type="Gene3D" id="3.90.180.10">
    <property type="entry name" value="Medium-chain alcohol dehydrogenases, catalytic domain"/>
    <property type="match status" value="1"/>
</dbReference>
<dbReference type="GO" id="GO:0005829">
    <property type="term" value="C:cytosol"/>
    <property type="evidence" value="ECO:0007669"/>
    <property type="project" value="TreeGrafter"/>
</dbReference>
<organism evidence="8 9">
    <name type="scientific">Dietzia timorensis</name>
    <dbReference type="NCBI Taxonomy" id="499555"/>
    <lineage>
        <taxon>Bacteria</taxon>
        <taxon>Bacillati</taxon>
        <taxon>Actinomycetota</taxon>
        <taxon>Actinomycetes</taxon>
        <taxon>Mycobacteriales</taxon>
        <taxon>Dietziaceae</taxon>
        <taxon>Dietzia</taxon>
    </lineage>
</organism>
<dbReference type="PANTHER" id="PTHR43880:SF12">
    <property type="entry name" value="ALCOHOL DEHYDROGENASE CLASS-3"/>
    <property type="match status" value="1"/>
</dbReference>
<dbReference type="CDD" id="cd08279">
    <property type="entry name" value="Zn_ADH_class_III"/>
    <property type="match status" value="1"/>
</dbReference>
<keyword evidence="9" id="KW-1185">Reference proteome</keyword>
<evidence type="ECO:0000256" key="6">
    <source>
        <dbReference type="RuleBase" id="RU361277"/>
    </source>
</evidence>
<keyword evidence="4" id="KW-0560">Oxidoreductase</keyword>
<evidence type="ECO:0000256" key="5">
    <source>
        <dbReference type="ARBA" id="ARBA00023027"/>
    </source>
</evidence>
<dbReference type="OrthoDB" id="334894at2"/>
<proteinExistence type="inferred from homology"/>
<feature type="domain" description="Enoyl reductase (ER)" evidence="7">
    <location>
        <begin position="12"/>
        <end position="284"/>
    </location>
</feature>
<evidence type="ECO:0000256" key="2">
    <source>
        <dbReference type="ARBA" id="ARBA00022723"/>
    </source>
</evidence>
<dbReference type="InterPro" id="IPR011032">
    <property type="entry name" value="GroES-like_sf"/>
</dbReference>
<dbReference type="InterPro" id="IPR020843">
    <property type="entry name" value="ER"/>
</dbReference>
<gene>
    <name evidence="8" type="ORF">BJL86_2327</name>
</gene>
<dbReference type="InterPro" id="IPR013154">
    <property type="entry name" value="ADH-like_N"/>
</dbReference>
<dbReference type="GO" id="GO:0046294">
    <property type="term" value="P:formaldehyde catabolic process"/>
    <property type="evidence" value="ECO:0007669"/>
    <property type="project" value="TreeGrafter"/>
</dbReference>
<keyword evidence="3 6" id="KW-0862">Zinc</keyword>
<evidence type="ECO:0000313" key="9">
    <source>
        <dbReference type="Proteomes" id="UP000186104"/>
    </source>
</evidence>
<comment type="similarity">
    <text evidence="1 6">Belongs to the zinc-containing alcohol dehydrogenase family.</text>
</comment>
<sequence length="373" mass="39355">MKTKVAVAMEIGKPFELMEAELDGPKDFEVLVKWKVAGLCHSDLHISSGDMPATLPLVVGHEGSGIVEEVGPGVTRVKPGDHVVGSFIPGCGTCGACSRGMSNLCNEGWNGTTGFMADGRLPFKLPGGREAGGMTNLGTFAERAVVKEKSVVPVQEWIPFETAALVGCGVTTGYSSTINTAGVKAGDIVVVFGIGGLGANALQAAKLAGARYVIAIDTDKTKEDVAMKFGATHFFSDPAEAGPVVNELSWGEQADKAIITIGVADAAVTEAAFNLLGKRGVLVLVSMGAMDNYSVHIPGLFLCQFEKVIKGSLFGSANANYEIPDLLKLWDQKHIMLDELVSHRFTLDQVNEGYEMMETPGSGLLRGLIIHDD</sequence>
<accession>A0A173LNJ3</accession>
<dbReference type="Gene3D" id="3.40.50.720">
    <property type="entry name" value="NAD(P)-binding Rossmann-like Domain"/>
    <property type="match status" value="1"/>
</dbReference>
<dbReference type="GO" id="GO:0008270">
    <property type="term" value="F:zinc ion binding"/>
    <property type="evidence" value="ECO:0007669"/>
    <property type="project" value="InterPro"/>
</dbReference>
<keyword evidence="5" id="KW-0520">NAD</keyword>
<dbReference type="InterPro" id="IPR013149">
    <property type="entry name" value="ADH-like_C"/>
</dbReference>
<dbReference type="InterPro" id="IPR036291">
    <property type="entry name" value="NAD(P)-bd_dom_sf"/>
</dbReference>
<dbReference type="Proteomes" id="UP000186104">
    <property type="component" value="Chromosome"/>
</dbReference>
<evidence type="ECO:0000256" key="3">
    <source>
        <dbReference type="ARBA" id="ARBA00022833"/>
    </source>
</evidence>
<dbReference type="PROSITE" id="PS00059">
    <property type="entry name" value="ADH_ZINC"/>
    <property type="match status" value="1"/>
</dbReference>
<dbReference type="AlphaFoldDB" id="A0A173LNJ3"/>
<evidence type="ECO:0000313" key="8">
    <source>
        <dbReference type="EMBL" id="ANI93091.1"/>
    </source>
</evidence>
<dbReference type="STRING" id="499555.BJL86_2327"/>
<protein>
    <submittedName>
        <fullName evidence="8">Putative alcohol dehydrogenase D</fullName>
    </submittedName>
</protein>
<evidence type="ECO:0000259" key="7">
    <source>
        <dbReference type="SMART" id="SM00829"/>
    </source>
</evidence>
<dbReference type="KEGG" id="dtm:BJL86_2327"/>
<dbReference type="Pfam" id="PF08240">
    <property type="entry name" value="ADH_N"/>
    <property type="match status" value="1"/>
</dbReference>
<dbReference type="Pfam" id="PF00107">
    <property type="entry name" value="ADH_zinc_N"/>
    <property type="match status" value="1"/>
</dbReference>
<dbReference type="InterPro" id="IPR002328">
    <property type="entry name" value="ADH_Zn_CS"/>
</dbReference>
<dbReference type="EMBL" id="CP015961">
    <property type="protein sequence ID" value="ANI93091.1"/>
    <property type="molecule type" value="Genomic_DNA"/>
</dbReference>
<reference evidence="8 9" key="1">
    <citation type="submission" date="2016-06" db="EMBL/GenBank/DDBJ databases">
        <title>Complete genome sequence of a saline-alkali tolerant type strain Dietzia timorensis ID05-A0528T.</title>
        <authorList>
            <person name="Wu X."/>
        </authorList>
    </citation>
    <scope>NUCLEOTIDE SEQUENCE [LARGE SCALE GENOMIC DNA]</scope>
    <source>
        <strain evidence="8 9">ID05-A0528</strain>
    </source>
</reference>
<evidence type="ECO:0000256" key="4">
    <source>
        <dbReference type="ARBA" id="ARBA00023002"/>
    </source>
</evidence>
<evidence type="ECO:0000256" key="1">
    <source>
        <dbReference type="ARBA" id="ARBA00008072"/>
    </source>
</evidence>
<name>A0A173LNJ3_9ACTN</name>
<comment type="cofactor">
    <cofactor evidence="6">
        <name>Zn(2+)</name>
        <dbReference type="ChEBI" id="CHEBI:29105"/>
    </cofactor>
</comment>
<dbReference type="SUPFAM" id="SSF51735">
    <property type="entry name" value="NAD(P)-binding Rossmann-fold domains"/>
    <property type="match status" value="1"/>
</dbReference>
<dbReference type="GO" id="GO:0051903">
    <property type="term" value="F:S-(hydroxymethyl)glutathione dehydrogenase [NAD(P)+] activity"/>
    <property type="evidence" value="ECO:0007669"/>
    <property type="project" value="TreeGrafter"/>
</dbReference>
<dbReference type="RefSeq" id="WP_067472738.1">
    <property type="nucleotide sequence ID" value="NZ_CP015961.1"/>
</dbReference>
<dbReference type="SUPFAM" id="SSF50129">
    <property type="entry name" value="GroES-like"/>
    <property type="match status" value="1"/>
</dbReference>
<dbReference type="SMART" id="SM00829">
    <property type="entry name" value="PKS_ER"/>
    <property type="match status" value="1"/>
</dbReference>
<keyword evidence="2 6" id="KW-0479">Metal-binding</keyword>